<evidence type="ECO:0000313" key="3">
    <source>
        <dbReference type="Proteomes" id="UP000218418"/>
    </source>
</evidence>
<dbReference type="Proteomes" id="UP000218418">
    <property type="component" value="Chromosome"/>
</dbReference>
<reference evidence="2 3" key="1">
    <citation type="submission" date="2017-06" db="EMBL/GenBank/DDBJ databases">
        <title>Genome sequencing of cyanobaciteial culture collection at National Institute for Environmental Studies (NIES).</title>
        <authorList>
            <person name="Hirose Y."/>
            <person name="Shimura Y."/>
            <person name="Fujisawa T."/>
            <person name="Nakamura Y."/>
            <person name="Kawachi M."/>
        </authorList>
    </citation>
    <scope>NUCLEOTIDE SEQUENCE [LARGE SCALE GENOMIC DNA]</scope>
    <source>
        <strain evidence="2 3">NIES-267</strain>
    </source>
</reference>
<organism evidence="2 3">
    <name type="scientific">Calothrix parasitica NIES-267</name>
    <dbReference type="NCBI Taxonomy" id="1973488"/>
    <lineage>
        <taxon>Bacteria</taxon>
        <taxon>Bacillati</taxon>
        <taxon>Cyanobacteriota</taxon>
        <taxon>Cyanophyceae</taxon>
        <taxon>Nostocales</taxon>
        <taxon>Calotrichaceae</taxon>
        <taxon>Calothrix</taxon>
    </lineage>
</organism>
<dbReference type="InterPro" id="IPR051082">
    <property type="entry name" value="Pentapeptide-BTB/POZ_domain"/>
</dbReference>
<dbReference type="PANTHER" id="PTHR14136">
    <property type="entry name" value="BTB_POZ DOMAIN-CONTAINING PROTEIN KCTD9"/>
    <property type="match status" value="1"/>
</dbReference>
<proteinExistence type="predicted"/>
<dbReference type="AlphaFoldDB" id="A0A1Z4LZV6"/>
<evidence type="ECO:0000256" key="1">
    <source>
        <dbReference type="SAM" id="Phobius"/>
    </source>
</evidence>
<feature type="transmembrane region" description="Helical" evidence="1">
    <location>
        <begin position="182"/>
        <end position="200"/>
    </location>
</feature>
<dbReference type="InterPro" id="IPR001646">
    <property type="entry name" value="5peptide_repeat"/>
</dbReference>
<name>A0A1Z4LZV6_9CYAN</name>
<protein>
    <recommendedName>
        <fullName evidence="4">Pentapeptide repeat-containing protein</fullName>
    </recommendedName>
</protein>
<dbReference type="Pfam" id="PF00805">
    <property type="entry name" value="Pentapeptide"/>
    <property type="match status" value="2"/>
</dbReference>
<dbReference type="EMBL" id="AP018227">
    <property type="protein sequence ID" value="BAY86774.1"/>
    <property type="molecule type" value="Genomic_DNA"/>
</dbReference>
<evidence type="ECO:0008006" key="4">
    <source>
        <dbReference type="Google" id="ProtNLM"/>
    </source>
</evidence>
<feature type="transmembrane region" description="Helical" evidence="1">
    <location>
        <begin position="156"/>
        <end position="175"/>
    </location>
</feature>
<accession>A0A1Z4LZV6</accession>
<feature type="transmembrane region" description="Helical" evidence="1">
    <location>
        <begin position="123"/>
        <end position="144"/>
    </location>
</feature>
<feature type="transmembrane region" description="Helical" evidence="1">
    <location>
        <begin position="95"/>
        <end position="116"/>
    </location>
</feature>
<feature type="transmembrane region" description="Helical" evidence="1">
    <location>
        <begin position="59"/>
        <end position="83"/>
    </location>
</feature>
<keyword evidence="1" id="KW-1133">Transmembrane helix</keyword>
<dbReference type="SUPFAM" id="SSF141571">
    <property type="entry name" value="Pentapeptide repeat-like"/>
    <property type="match status" value="1"/>
</dbReference>
<keyword evidence="1" id="KW-0812">Transmembrane</keyword>
<dbReference type="OrthoDB" id="457820at2"/>
<keyword evidence="1" id="KW-0472">Membrane</keyword>
<evidence type="ECO:0000313" key="2">
    <source>
        <dbReference type="EMBL" id="BAY86774.1"/>
    </source>
</evidence>
<gene>
    <name evidence="2" type="ORF">NIES267_62850</name>
</gene>
<keyword evidence="3" id="KW-1185">Reference proteome</keyword>
<dbReference type="PANTHER" id="PTHR14136:SF17">
    <property type="entry name" value="BTB_POZ DOMAIN-CONTAINING PROTEIN KCTD9"/>
    <property type="match status" value="1"/>
</dbReference>
<sequence length="280" mass="30554">MDYQILDFSNQNLKNRSFKGQNLNGANFSYSDIRGCNFNRTSLREANFDNVKAGQTPQIFLSLITTALITTTIFFHAVSQMVFGVIERTPESPVWVYAIALLISLAITGITCTAMTLTNKKSLFYRIFLIISGAASGAILGFFYGGTAAGGKNPQIAIISAILGALIMAISSFLFKRKFIPIILSIGGTVANYGFAFLVGTRAISFLSTQNFLWGFCLSFLSLTYIGLTLTSLRYTLKEMTNYCVTSFRGSDLTNTSFNNAKLGLSDFTKAIGMELGVKS</sequence>
<dbReference type="Gene3D" id="2.160.20.80">
    <property type="entry name" value="E3 ubiquitin-protein ligase SopA"/>
    <property type="match status" value="1"/>
</dbReference>
<feature type="transmembrane region" description="Helical" evidence="1">
    <location>
        <begin position="212"/>
        <end position="233"/>
    </location>
</feature>